<keyword evidence="3" id="KW-1185">Reference proteome</keyword>
<dbReference type="AlphaFoldDB" id="A0ABD3RWJ9"/>
<feature type="region of interest" description="Disordered" evidence="1">
    <location>
        <begin position="1"/>
        <end position="24"/>
    </location>
</feature>
<reference evidence="2 3" key="1">
    <citation type="submission" date="2024-10" db="EMBL/GenBank/DDBJ databases">
        <title>Updated reference genomes for cyclostephanoid diatoms.</title>
        <authorList>
            <person name="Roberts W.R."/>
            <person name="Alverson A.J."/>
        </authorList>
    </citation>
    <scope>NUCLEOTIDE SEQUENCE [LARGE SCALE GENOMIC DNA]</scope>
    <source>
        <strain evidence="2 3">AJA228-03</strain>
    </source>
</reference>
<sequence length="81" mass="8522">MTGAIPSDMPDPLGNDADYSDHAEEKGPNAFKMVSLSLGAAFVALQYGIKRLRGLGIPLSGPSYTSGDNKSHVTDLTKPET</sequence>
<dbReference type="EMBL" id="JALLPB020000142">
    <property type="protein sequence ID" value="KAL3816562.1"/>
    <property type="molecule type" value="Genomic_DNA"/>
</dbReference>
<comment type="caution">
    <text evidence="2">The sequence shown here is derived from an EMBL/GenBank/DDBJ whole genome shotgun (WGS) entry which is preliminary data.</text>
</comment>
<dbReference type="Proteomes" id="UP001530377">
    <property type="component" value="Unassembled WGS sequence"/>
</dbReference>
<organism evidence="2 3">
    <name type="scientific">Cyclostephanos tholiformis</name>
    <dbReference type="NCBI Taxonomy" id="382380"/>
    <lineage>
        <taxon>Eukaryota</taxon>
        <taxon>Sar</taxon>
        <taxon>Stramenopiles</taxon>
        <taxon>Ochrophyta</taxon>
        <taxon>Bacillariophyta</taxon>
        <taxon>Coscinodiscophyceae</taxon>
        <taxon>Thalassiosirophycidae</taxon>
        <taxon>Stephanodiscales</taxon>
        <taxon>Stephanodiscaceae</taxon>
        <taxon>Cyclostephanos</taxon>
    </lineage>
</organism>
<feature type="region of interest" description="Disordered" evidence="1">
    <location>
        <begin position="60"/>
        <end position="81"/>
    </location>
</feature>
<accession>A0ABD3RWJ9</accession>
<evidence type="ECO:0000313" key="3">
    <source>
        <dbReference type="Proteomes" id="UP001530377"/>
    </source>
</evidence>
<gene>
    <name evidence="2" type="ORF">ACHAXA_003802</name>
</gene>
<evidence type="ECO:0000256" key="1">
    <source>
        <dbReference type="SAM" id="MobiDB-lite"/>
    </source>
</evidence>
<name>A0ABD3RWJ9_9STRA</name>
<protein>
    <submittedName>
        <fullName evidence="2">Uncharacterized protein</fullName>
    </submittedName>
</protein>
<evidence type="ECO:0000313" key="2">
    <source>
        <dbReference type="EMBL" id="KAL3816562.1"/>
    </source>
</evidence>
<proteinExistence type="predicted"/>
<feature type="compositionally biased region" description="Basic and acidic residues" evidence="1">
    <location>
        <begin position="69"/>
        <end position="81"/>
    </location>
</feature>